<keyword evidence="1" id="KW-0472">Membrane</keyword>
<dbReference type="KEGG" id="tgr:Tgr7_1526"/>
<dbReference type="HOGENOM" id="CLU_1110995_0_0_6"/>
<organism evidence="2 3">
    <name type="scientific">Thioalkalivibrio sulfidiphilus (strain HL-EbGR7)</name>
    <dbReference type="NCBI Taxonomy" id="396588"/>
    <lineage>
        <taxon>Bacteria</taxon>
        <taxon>Pseudomonadati</taxon>
        <taxon>Pseudomonadota</taxon>
        <taxon>Gammaproteobacteria</taxon>
        <taxon>Chromatiales</taxon>
        <taxon>Ectothiorhodospiraceae</taxon>
        <taxon>Thioalkalivibrio</taxon>
    </lineage>
</organism>
<keyword evidence="3" id="KW-1185">Reference proteome</keyword>
<keyword evidence="1" id="KW-0812">Transmembrane</keyword>
<sequence length="250" mass="28591">MDELEIYRDTLLYLFLLIVVTLVTVVPALIALRRMRARARRMRTAGSRQGFEPWAGQQVLLLKELVRLGIIESIEAGMVFHPQYREEGGRRWWLFDLLSGQARWRRYLLRDRAAGPMRTVVLIYSDILDAPYLMAEPENPRFAAFGHLADRVETLHDLVPMELPPGVRPVPGLRLRTHPDEKDEALRVVMESGVLESLRREHDLALRASARAFAVIRPLSPTEPREIATLLGSAEVLISELETAARRRES</sequence>
<feature type="transmembrane region" description="Helical" evidence="1">
    <location>
        <begin position="12"/>
        <end position="32"/>
    </location>
</feature>
<dbReference type="RefSeq" id="WP_012638093.1">
    <property type="nucleotide sequence ID" value="NC_011901.1"/>
</dbReference>
<dbReference type="AlphaFoldDB" id="B8GRQ6"/>
<keyword evidence="1" id="KW-1133">Transmembrane helix</keyword>
<evidence type="ECO:0000256" key="1">
    <source>
        <dbReference type="SAM" id="Phobius"/>
    </source>
</evidence>
<proteinExistence type="predicted"/>
<evidence type="ECO:0000313" key="3">
    <source>
        <dbReference type="Proteomes" id="UP000002383"/>
    </source>
</evidence>
<protein>
    <submittedName>
        <fullName evidence="2">Uncharacterized protein</fullName>
    </submittedName>
</protein>
<dbReference type="STRING" id="396588.Tgr7_1526"/>
<evidence type="ECO:0000313" key="2">
    <source>
        <dbReference type="EMBL" id="ACL72610.1"/>
    </source>
</evidence>
<reference evidence="2 3" key="1">
    <citation type="journal article" date="2011" name="Stand. Genomic Sci.">
        <title>Complete genome sequence of 'Thioalkalivibrio sulfidophilus' HL-EbGr7.</title>
        <authorList>
            <person name="Muyzer G."/>
            <person name="Sorokin D.Y."/>
            <person name="Mavromatis K."/>
            <person name="Lapidus A."/>
            <person name="Clum A."/>
            <person name="Ivanova N."/>
            <person name="Pati A."/>
            <person name="d'Haeseleer P."/>
            <person name="Woyke T."/>
            <person name="Kyrpides N.C."/>
        </authorList>
    </citation>
    <scope>NUCLEOTIDE SEQUENCE [LARGE SCALE GENOMIC DNA]</scope>
    <source>
        <strain evidence="2 3">HL-EbGR7</strain>
    </source>
</reference>
<accession>B8GRQ6</accession>
<dbReference type="Proteomes" id="UP000002383">
    <property type="component" value="Chromosome"/>
</dbReference>
<dbReference type="OrthoDB" id="5781550at2"/>
<gene>
    <name evidence="2" type="ordered locus">Tgr7_1526</name>
</gene>
<dbReference type="EMBL" id="CP001339">
    <property type="protein sequence ID" value="ACL72610.1"/>
    <property type="molecule type" value="Genomic_DNA"/>
</dbReference>
<name>B8GRQ6_THISH</name>